<dbReference type="Pfam" id="PF07690">
    <property type="entry name" value="MFS_1"/>
    <property type="match status" value="1"/>
</dbReference>
<name>A0ABD2PDF9_9CUCU</name>
<keyword evidence="4 6" id="KW-0472">Membrane</keyword>
<dbReference type="PANTHER" id="PTHR23507:SF1">
    <property type="entry name" value="FI18259P1-RELATED"/>
    <property type="match status" value="1"/>
</dbReference>
<feature type="transmembrane region" description="Helical" evidence="6">
    <location>
        <begin position="462"/>
        <end position="481"/>
    </location>
</feature>
<sequence>MQKRSTTMSSSRSRANSPDYMSTRIEDTSTTCGKLKNLLNQFTLEPVVFFYMVAFMMNAMANTNLGLEKACRVNIGFNSSICDAMVTRDKSGYNSEQEAAVQKLVTKFIGYRTILTGSIPVITMIFVGAWSDQFRCRKPVILIPIFGDLISTIGQLFCSHYLLEWPLEYVWFFDTIPYTIFGGQGCAFMGVFSYVAGLCKDKDRTLKIGTVSMCYPIGMSLGLFLTGLMLNCVGYRGVYTFSACNLIIAIIYGVMMIKEKSYERTEEEKKKSIFRELFNLNHAKTTFKTCFMNGERDRRFKIFIIMLLCVLILGPLQAEVMILYMYIRFKCGWNEMDFGVFNSVHFGVQMVGNCFALSFFTKYLKIDDALLGVIAMISKISACFIYAFAPTGIYFYVGGFVEVFHSSSFIALRALMAKIVPPHELGQTNSVFGICEALTPLLFGPLYTTIYVNTISFFPGTFYLLTIVFYFITVYLFILLYTRKRKSKVPLDNDELEKLDTETIKPTPIHVRNVNEA</sequence>
<evidence type="ECO:0000313" key="8">
    <source>
        <dbReference type="Proteomes" id="UP001516400"/>
    </source>
</evidence>
<dbReference type="Proteomes" id="UP001516400">
    <property type="component" value="Unassembled WGS sequence"/>
</dbReference>
<evidence type="ECO:0000256" key="4">
    <source>
        <dbReference type="ARBA" id="ARBA00023136"/>
    </source>
</evidence>
<feature type="transmembrane region" description="Helical" evidence="6">
    <location>
        <begin position="175"/>
        <end position="196"/>
    </location>
</feature>
<feature type="transmembrane region" description="Helical" evidence="6">
    <location>
        <begin position="141"/>
        <end position="163"/>
    </location>
</feature>
<keyword evidence="3 6" id="KW-1133">Transmembrane helix</keyword>
<reference evidence="7 8" key="1">
    <citation type="journal article" date="2021" name="BMC Biol.">
        <title>Horizontally acquired antibacterial genes associated with adaptive radiation of ladybird beetles.</title>
        <authorList>
            <person name="Li H.S."/>
            <person name="Tang X.F."/>
            <person name="Huang Y.H."/>
            <person name="Xu Z.Y."/>
            <person name="Chen M.L."/>
            <person name="Du X.Y."/>
            <person name="Qiu B.Y."/>
            <person name="Chen P.T."/>
            <person name="Zhang W."/>
            <person name="Slipinski A."/>
            <person name="Escalona H.E."/>
            <person name="Waterhouse R.M."/>
            <person name="Zwick A."/>
            <person name="Pang H."/>
        </authorList>
    </citation>
    <scope>NUCLEOTIDE SEQUENCE [LARGE SCALE GENOMIC DNA]</scope>
    <source>
        <strain evidence="7">SYSU2018</strain>
    </source>
</reference>
<feature type="transmembrane region" description="Helical" evidence="6">
    <location>
        <begin position="302"/>
        <end position="327"/>
    </location>
</feature>
<proteinExistence type="predicted"/>
<protein>
    <recommendedName>
        <fullName evidence="9">Solute carrier family 46 member 3</fullName>
    </recommendedName>
</protein>
<feature type="region of interest" description="Disordered" evidence="5">
    <location>
        <begin position="1"/>
        <end position="24"/>
    </location>
</feature>
<evidence type="ECO:0008006" key="9">
    <source>
        <dbReference type="Google" id="ProtNLM"/>
    </source>
</evidence>
<feature type="transmembrane region" description="Helical" evidence="6">
    <location>
        <begin position="393"/>
        <end position="416"/>
    </location>
</feature>
<evidence type="ECO:0000256" key="1">
    <source>
        <dbReference type="ARBA" id="ARBA00004141"/>
    </source>
</evidence>
<dbReference type="EMBL" id="JABFTP020000185">
    <property type="protein sequence ID" value="KAL3289008.1"/>
    <property type="molecule type" value="Genomic_DNA"/>
</dbReference>
<evidence type="ECO:0000256" key="3">
    <source>
        <dbReference type="ARBA" id="ARBA00022989"/>
    </source>
</evidence>
<accession>A0ABD2PDF9</accession>
<keyword evidence="2 6" id="KW-0812">Transmembrane</keyword>
<feature type="compositionally biased region" description="Low complexity" evidence="5">
    <location>
        <begin position="1"/>
        <end position="14"/>
    </location>
</feature>
<dbReference type="InterPro" id="IPR011701">
    <property type="entry name" value="MFS"/>
</dbReference>
<dbReference type="PANTHER" id="PTHR23507">
    <property type="entry name" value="ZGC:174356"/>
    <property type="match status" value="1"/>
</dbReference>
<feature type="transmembrane region" description="Helical" evidence="6">
    <location>
        <begin position="42"/>
        <end position="61"/>
    </location>
</feature>
<dbReference type="GO" id="GO:0016020">
    <property type="term" value="C:membrane"/>
    <property type="evidence" value="ECO:0007669"/>
    <property type="project" value="UniProtKB-SubCell"/>
</dbReference>
<evidence type="ECO:0000256" key="2">
    <source>
        <dbReference type="ARBA" id="ARBA00022692"/>
    </source>
</evidence>
<evidence type="ECO:0000313" key="7">
    <source>
        <dbReference type="EMBL" id="KAL3289008.1"/>
    </source>
</evidence>
<keyword evidence="8" id="KW-1185">Reference proteome</keyword>
<dbReference type="InterPro" id="IPR036259">
    <property type="entry name" value="MFS_trans_sf"/>
</dbReference>
<dbReference type="SUPFAM" id="SSF103473">
    <property type="entry name" value="MFS general substrate transporter"/>
    <property type="match status" value="1"/>
</dbReference>
<organism evidence="7 8">
    <name type="scientific">Cryptolaemus montrouzieri</name>
    <dbReference type="NCBI Taxonomy" id="559131"/>
    <lineage>
        <taxon>Eukaryota</taxon>
        <taxon>Metazoa</taxon>
        <taxon>Ecdysozoa</taxon>
        <taxon>Arthropoda</taxon>
        <taxon>Hexapoda</taxon>
        <taxon>Insecta</taxon>
        <taxon>Pterygota</taxon>
        <taxon>Neoptera</taxon>
        <taxon>Endopterygota</taxon>
        <taxon>Coleoptera</taxon>
        <taxon>Polyphaga</taxon>
        <taxon>Cucujiformia</taxon>
        <taxon>Coccinelloidea</taxon>
        <taxon>Coccinellidae</taxon>
        <taxon>Scymninae</taxon>
        <taxon>Scymnini</taxon>
        <taxon>Cryptolaemus</taxon>
    </lineage>
</organism>
<evidence type="ECO:0000256" key="5">
    <source>
        <dbReference type="SAM" id="MobiDB-lite"/>
    </source>
</evidence>
<feature type="transmembrane region" description="Helical" evidence="6">
    <location>
        <begin position="236"/>
        <end position="255"/>
    </location>
</feature>
<comment type="subcellular location">
    <subcellularLocation>
        <location evidence="1">Membrane</location>
        <topology evidence="1">Multi-pass membrane protein</topology>
    </subcellularLocation>
</comment>
<gene>
    <name evidence="7" type="ORF">HHI36_003451</name>
</gene>
<comment type="caution">
    <text evidence="7">The sequence shown here is derived from an EMBL/GenBank/DDBJ whole genome shotgun (WGS) entry which is preliminary data.</text>
</comment>
<dbReference type="AlphaFoldDB" id="A0ABD2PDF9"/>
<feature type="transmembrane region" description="Helical" evidence="6">
    <location>
        <begin position="339"/>
        <end position="360"/>
    </location>
</feature>
<evidence type="ECO:0000256" key="6">
    <source>
        <dbReference type="SAM" id="Phobius"/>
    </source>
</evidence>
<feature type="transmembrane region" description="Helical" evidence="6">
    <location>
        <begin position="109"/>
        <end position="129"/>
    </location>
</feature>
<feature type="transmembrane region" description="Helical" evidence="6">
    <location>
        <begin position="208"/>
        <end position="230"/>
    </location>
</feature>
<dbReference type="Gene3D" id="1.20.1250.20">
    <property type="entry name" value="MFS general substrate transporter like domains"/>
    <property type="match status" value="1"/>
</dbReference>